<dbReference type="RefSeq" id="WP_089746061.1">
    <property type="nucleotide sequence ID" value="NZ_FOGF01000006.1"/>
</dbReference>
<accession>A0A1H9IJ86</accession>
<name>A0A1H9IJ86_9LACT</name>
<dbReference type="NCBIfam" id="NF046006">
    <property type="entry name" value="MAG6450_fam"/>
    <property type="match status" value="1"/>
</dbReference>
<dbReference type="AlphaFoldDB" id="A0A1H9IJ86"/>
<keyword evidence="3" id="KW-1185">Reference proteome</keyword>
<gene>
    <name evidence="2" type="ORF">SAMN05421767_1064</name>
</gene>
<proteinExistence type="predicted"/>
<dbReference type="Proteomes" id="UP000198556">
    <property type="component" value="Unassembled WGS sequence"/>
</dbReference>
<dbReference type="STRING" id="137733.SAMN05421767_1064"/>
<protein>
    <submittedName>
        <fullName evidence="2">Uncharacterized protein</fullName>
    </submittedName>
</protein>
<dbReference type="EMBL" id="FOGF01000006">
    <property type="protein sequence ID" value="SEQ74618.1"/>
    <property type="molecule type" value="Genomic_DNA"/>
</dbReference>
<sequence>MVSKKLTRTNNESRKGSPLTNRNEVPFKIALTGELANGFEFIDLNKSKPFHDFIKKTVYKNLTVSKVENLFLRTKGKVKETEFVHGEERDIIHFGENKKAFRIFGYYNQDGYFVIYKIDPKHKTHKQ</sequence>
<evidence type="ECO:0000256" key="1">
    <source>
        <dbReference type="SAM" id="MobiDB-lite"/>
    </source>
</evidence>
<feature type="region of interest" description="Disordered" evidence="1">
    <location>
        <begin position="1"/>
        <end position="20"/>
    </location>
</feature>
<reference evidence="2 3" key="1">
    <citation type="submission" date="2016-10" db="EMBL/GenBank/DDBJ databases">
        <authorList>
            <person name="de Groot N.N."/>
        </authorList>
    </citation>
    <scope>NUCLEOTIDE SEQUENCE [LARGE SCALE GENOMIC DNA]</scope>
    <source>
        <strain evidence="2 3">DSM 15827</strain>
    </source>
</reference>
<organism evidence="2 3">
    <name type="scientific">Granulicatella balaenopterae</name>
    <dbReference type="NCBI Taxonomy" id="137733"/>
    <lineage>
        <taxon>Bacteria</taxon>
        <taxon>Bacillati</taxon>
        <taxon>Bacillota</taxon>
        <taxon>Bacilli</taxon>
        <taxon>Lactobacillales</taxon>
        <taxon>Carnobacteriaceae</taxon>
        <taxon>Granulicatella</taxon>
    </lineage>
</organism>
<evidence type="ECO:0000313" key="3">
    <source>
        <dbReference type="Proteomes" id="UP000198556"/>
    </source>
</evidence>
<dbReference type="OrthoDB" id="398965at2"/>
<evidence type="ECO:0000313" key="2">
    <source>
        <dbReference type="EMBL" id="SEQ74618.1"/>
    </source>
</evidence>